<dbReference type="EMBL" id="AP023093">
    <property type="protein sequence ID" value="BCE37513.1"/>
    <property type="molecule type" value="Genomic_DNA"/>
</dbReference>
<accession>A0A809YDN0</accession>
<feature type="region of interest" description="Disordered" evidence="1">
    <location>
        <begin position="72"/>
        <end position="93"/>
    </location>
</feature>
<name>A0A809YDN0_9BRAD</name>
<protein>
    <recommendedName>
        <fullName evidence="2">PAC domain-containing protein</fullName>
    </recommendedName>
</protein>
<organism evidence="3">
    <name type="scientific">Bradyrhizobium diazoefficiens</name>
    <dbReference type="NCBI Taxonomy" id="1355477"/>
    <lineage>
        <taxon>Bacteria</taxon>
        <taxon>Pseudomonadati</taxon>
        <taxon>Pseudomonadota</taxon>
        <taxon>Alphaproteobacteria</taxon>
        <taxon>Hyphomicrobiales</taxon>
        <taxon>Nitrobacteraceae</taxon>
        <taxon>Bradyrhizobium</taxon>
    </lineage>
</organism>
<dbReference type="Gene3D" id="3.30.450.20">
    <property type="entry name" value="PAS domain"/>
    <property type="match status" value="1"/>
</dbReference>
<dbReference type="RefSeq" id="WP_283815045.1">
    <property type="nucleotide sequence ID" value="NZ_AP022639.1"/>
</dbReference>
<evidence type="ECO:0000313" key="3">
    <source>
        <dbReference type="EMBL" id="BCE37513.1"/>
    </source>
</evidence>
<dbReference type="PROSITE" id="PS50113">
    <property type="entry name" value="PAC"/>
    <property type="match status" value="1"/>
</dbReference>
<evidence type="ECO:0000313" key="4">
    <source>
        <dbReference type="EMBL" id="BCE81110.1"/>
    </source>
</evidence>
<reference evidence="3" key="1">
    <citation type="submission" date="2020-05" db="EMBL/GenBank/DDBJ databases">
        <title>Complete genome sequence of Bradyrhizobium diazoefficiens XF3 isolated from soybean nodule.</title>
        <authorList>
            <person name="Noda R."/>
            <person name="Kakizaki K."/>
            <person name="Minamisawa K."/>
        </authorList>
    </citation>
    <scope>NUCLEOTIDE SEQUENCE</scope>
    <source>
        <strain evidence="3">XF3</strain>
    </source>
</reference>
<gene>
    <name evidence="3" type="ORF">XF3B_25440</name>
    <name evidence="4" type="ORF">XF9B_25310</name>
</gene>
<sequence>MMVIFAISSPPGEKKIIGIGREVVGRRKDGSTFPMDLSVGEAKQDGSSIFVGMIHDLTDRKRTEAQLMQAQKMEAGSGSSPAASLTISTISSP</sequence>
<dbReference type="InterPro" id="IPR035965">
    <property type="entry name" value="PAS-like_dom_sf"/>
</dbReference>
<dbReference type="InterPro" id="IPR000014">
    <property type="entry name" value="PAS"/>
</dbReference>
<evidence type="ECO:0000256" key="1">
    <source>
        <dbReference type="SAM" id="MobiDB-lite"/>
    </source>
</evidence>
<reference evidence="4" key="2">
    <citation type="submission" date="2020-05" db="EMBL/GenBank/DDBJ databases">
        <title>Complete genome sequence of Bradyrhizobium diazoefficiens XF9 isolated from soybean nodule.</title>
        <authorList>
            <person name="Noda R."/>
            <person name="Kakizaki K."/>
            <person name="Minamisawa K."/>
        </authorList>
    </citation>
    <scope>NUCLEOTIDE SEQUENCE</scope>
    <source>
        <strain evidence="4">XF9</strain>
    </source>
</reference>
<dbReference type="InterPro" id="IPR000700">
    <property type="entry name" value="PAS-assoc_C"/>
</dbReference>
<dbReference type="EMBL" id="AP023098">
    <property type="protein sequence ID" value="BCE81110.1"/>
    <property type="molecule type" value="Genomic_DNA"/>
</dbReference>
<evidence type="ECO:0000259" key="2">
    <source>
        <dbReference type="PROSITE" id="PS50113"/>
    </source>
</evidence>
<proteinExistence type="predicted"/>
<dbReference type="NCBIfam" id="TIGR00229">
    <property type="entry name" value="sensory_box"/>
    <property type="match status" value="1"/>
</dbReference>
<dbReference type="SUPFAM" id="SSF55785">
    <property type="entry name" value="PYP-like sensor domain (PAS domain)"/>
    <property type="match status" value="1"/>
</dbReference>
<feature type="compositionally biased region" description="Polar residues" evidence="1">
    <location>
        <begin position="77"/>
        <end position="93"/>
    </location>
</feature>
<dbReference type="AlphaFoldDB" id="A0A809YDN0"/>
<feature type="domain" description="PAC" evidence="2">
    <location>
        <begin position="19"/>
        <end position="69"/>
    </location>
</feature>